<evidence type="ECO:0000256" key="6">
    <source>
        <dbReference type="ARBA" id="ARBA00023136"/>
    </source>
</evidence>
<feature type="transmembrane region" description="Helical" evidence="7">
    <location>
        <begin position="126"/>
        <end position="148"/>
    </location>
</feature>
<evidence type="ECO:0000313" key="9">
    <source>
        <dbReference type="EMBL" id="MBY8823891.1"/>
    </source>
</evidence>
<dbReference type="CDD" id="cd06261">
    <property type="entry name" value="TM_PBP2"/>
    <property type="match status" value="1"/>
</dbReference>
<evidence type="ECO:0000256" key="1">
    <source>
        <dbReference type="ARBA" id="ARBA00004651"/>
    </source>
</evidence>
<sequence>MAVQGEKRSNPLIAGAFFVALALIWEFSVRWFGVKAYLLPSLSDIGVAFWDARGLLLEHGLVTLGEVLSGFVAAAVLGVALAALIHVVPIARSTLYPMVIALQSIPKIGLAPLMVVWLGYGFGSKLVMAFLFAFFPIVIATLGGLAGVPANLEEHFRALGAGRWTMFRRLQVPAAMPNFMDGCKVAMPLAVIGAIVGEFVGSNNGLGNVILLATGSSQTALTFAALLAVTLLSLAMFYIVELVSKFIWWRAI</sequence>
<evidence type="ECO:0000259" key="8">
    <source>
        <dbReference type="PROSITE" id="PS50928"/>
    </source>
</evidence>
<dbReference type="Pfam" id="PF00528">
    <property type="entry name" value="BPD_transp_1"/>
    <property type="match status" value="1"/>
</dbReference>
<reference evidence="9 10" key="1">
    <citation type="submission" date="2021-08" db="EMBL/GenBank/DDBJ databases">
        <authorList>
            <person name="Tuo L."/>
        </authorList>
    </citation>
    <scope>NUCLEOTIDE SEQUENCE [LARGE SCALE GENOMIC DNA]</scope>
    <source>
        <strain evidence="9 10">JCM 31229</strain>
    </source>
</reference>
<dbReference type="SUPFAM" id="SSF161098">
    <property type="entry name" value="MetI-like"/>
    <property type="match status" value="1"/>
</dbReference>
<protein>
    <submittedName>
        <fullName evidence="9">ABC transporter permease</fullName>
    </submittedName>
</protein>
<proteinExistence type="inferred from homology"/>
<feature type="domain" description="ABC transmembrane type-1" evidence="8">
    <location>
        <begin position="60"/>
        <end position="244"/>
    </location>
</feature>
<keyword evidence="6 7" id="KW-0472">Membrane</keyword>
<feature type="transmembrane region" description="Helical" evidence="7">
    <location>
        <begin position="12"/>
        <end position="33"/>
    </location>
</feature>
<feature type="transmembrane region" description="Helical" evidence="7">
    <location>
        <begin position="185"/>
        <end position="201"/>
    </location>
</feature>
<keyword evidence="5 7" id="KW-1133">Transmembrane helix</keyword>
<dbReference type="Proteomes" id="UP000706039">
    <property type="component" value="Unassembled WGS sequence"/>
</dbReference>
<gene>
    <name evidence="9" type="ORF">K7G82_16420</name>
</gene>
<dbReference type="InterPro" id="IPR035906">
    <property type="entry name" value="MetI-like_sf"/>
</dbReference>
<dbReference type="PANTHER" id="PTHR30151">
    <property type="entry name" value="ALKANE SULFONATE ABC TRANSPORTER-RELATED, MEMBRANE SUBUNIT"/>
    <property type="match status" value="1"/>
</dbReference>
<evidence type="ECO:0000256" key="5">
    <source>
        <dbReference type="ARBA" id="ARBA00022989"/>
    </source>
</evidence>
<feature type="transmembrane region" description="Helical" evidence="7">
    <location>
        <begin position="67"/>
        <end position="88"/>
    </location>
</feature>
<keyword evidence="2 7" id="KW-0813">Transport</keyword>
<evidence type="ECO:0000256" key="4">
    <source>
        <dbReference type="ARBA" id="ARBA00022692"/>
    </source>
</evidence>
<dbReference type="EMBL" id="JAINVV010000008">
    <property type="protein sequence ID" value="MBY8823891.1"/>
    <property type="molecule type" value="Genomic_DNA"/>
</dbReference>
<feature type="transmembrane region" description="Helical" evidence="7">
    <location>
        <begin position="221"/>
        <end position="240"/>
    </location>
</feature>
<keyword evidence="3" id="KW-1003">Cell membrane</keyword>
<evidence type="ECO:0000256" key="2">
    <source>
        <dbReference type="ARBA" id="ARBA00022448"/>
    </source>
</evidence>
<dbReference type="PANTHER" id="PTHR30151:SF20">
    <property type="entry name" value="ABC TRANSPORTER PERMEASE PROTEIN HI_0355-RELATED"/>
    <property type="match status" value="1"/>
</dbReference>
<dbReference type="InterPro" id="IPR000515">
    <property type="entry name" value="MetI-like"/>
</dbReference>
<dbReference type="Gene3D" id="1.10.3720.10">
    <property type="entry name" value="MetI-like"/>
    <property type="match status" value="1"/>
</dbReference>
<feature type="transmembrane region" description="Helical" evidence="7">
    <location>
        <begin position="95"/>
        <end position="120"/>
    </location>
</feature>
<keyword evidence="4 7" id="KW-0812">Transmembrane</keyword>
<evidence type="ECO:0000256" key="7">
    <source>
        <dbReference type="RuleBase" id="RU363032"/>
    </source>
</evidence>
<evidence type="ECO:0000256" key="3">
    <source>
        <dbReference type="ARBA" id="ARBA00022475"/>
    </source>
</evidence>
<dbReference type="RefSeq" id="WP_222990999.1">
    <property type="nucleotide sequence ID" value="NZ_JAINVV010000008.1"/>
</dbReference>
<name>A0ABS7PRT8_9SPHN</name>
<accession>A0ABS7PRT8</accession>
<dbReference type="PROSITE" id="PS50928">
    <property type="entry name" value="ABC_TM1"/>
    <property type="match status" value="1"/>
</dbReference>
<organism evidence="9 10">
    <name type="scientific">Sphingomonas colocasiae</name>
    <dbReference type="NCBI Taxonomy" id="1848973"/>
    <lineage>
        <taxon>Bacteria</taxon>
        <taxon>Pseudomonadati</taxon>
        <taxon>Pseudomonadota</taxon>
        <taxon>Alphaproteobacteria</taxon>
        <taxon>Sphingomonadales</taxon>
        <taxon>Sphingomonadaceae</taxon>
        <taxon>Sphingomonas</taxon>
    </lineage>
</organism>
<evidence type="ECO:0000313" key="10">
    <source>
        <dbReference type="Proteomes" id="UP000706039"/>
    </source>
</evidence>
<comment type="subcellular location">
    <subcellularLocation>
        <location evidence="1 7">Cell membrane</location>
        <topology evidence="1 7">Multi-pass membrane protein</topology>
    </subcellularLocation>
</comment>
<comment type="similarity">
    <text evidence="7">Belongs to the binding-protein-dependent transport system permease family.</text>
</comment>
<keyword evidence="10" id="KW-1185">Reference proteome</keyword>
<comment type="caution">
    <text evidence="9">The sequence shown here is derived from an EMBL/GenBank/DDBJ whole genome shotgun (WGS) entry which is preliminary data.</text>
</comment>